<dbReference type="Gene3D" id="3.60.10.10">
    <property type="entry name" value="Endonuclease/exonuclease/phosphatase"/>
    <property type="match status" value="1"/>
</dbReference>
<feature type="domain" description="Endonuclease/exonuclease/phosphatase" evidence="9">
    <location>
        <begin position="108"/>
        <end position="330"/>
    </location>
</feature>
<keyword evidence="4 5" id="KW-0460">Magnesium</keyword>
<evidence type="ECO:0000256" key="3">
    <source>
        <dbReference type="ARBA" id="ARBA00022801"/>
    </source>
</evidence>
<dbReference type="STRING" id="554055.A0A2P6V1Q3"/>
<keyword evidence="10" id="KW-0540">Nuclease</keyword>
<keyword evidence="7" id="KW-0227">DNA damage</keyword>
<dbReference type="GO" id="GO:0005634">
    <property type="term" value="C:nucleus"/>
    <property type="evidence" value="ECO:0007669"/>
    <property type="project" value="TreeGrafter"/>
</dbReference>
<dbReference type="SUPFAM" id="SSF56219">
    <property type="entry name" value="DNase I-like"/>
    <property type="match status" value="1"/>
</dbReference>
<dbReference type="PANTHER" id="PTHR22748">
    <property type="entry name" value="AP ENDONUCLEASE"/>
    <property type="match status" value="1"/>
</dbReference>
<evidence type="ECO:0000259" key="9">
    <source>
        <dbReference type="Pfam" id="PF03372"/>
    </source>
</evidence>
<keyword evidence="10" id="KW-0255">Endonuclease</keyword>
<evidence type="ECO:0000256" key="6">
    <source>
        <dbReference type="PIRSR" id="PIRSR604808-3"/>
    </source>
</evidence>
<dbReference type="GO" id="GO:0046872">
    <property type="term" value="F:metal ion binding"/>
    <property type="evidence" value="ECO:0007669"/>
    <property type="project" value="UniProtKB-KW"/>
</dbReference>
<accession>A0A2P6V1Q3</accession>
<dbReference type="GO" id="GO:0003677">
    <property type="term" value="F:DNA binding"/>
    <property type="evidence" value="ECO:0007669"/>
    <property type="project" value="InterPro"/>
</dbReference>
<dbReference type="InterPro" id="IPR036691">
    <property type="entry name" value="Endo/exonu/phosph_ase_sf"/>
</dbReference>
<gene>
    <name evidence="10" type="ORF">C2E20_8342</name>
</gene>
<dbReference type="GO" id="GO:0008081">
    <property type="term" value="F:phosphoric diester hydrolase activity"/>
    <property type="evidence" value="ECO:0007669"/>
    <property type="project" value="TreeGrafter"/>
</dbReference>
<feature type="site" description="Transition state stabilizer" evidence="6">
    <location>
        <position position="274"/>
    </location>
</feature>
<dbReference type="AlphaFoldDB" id="A0A2P6V1Q3"/>
<dbReference type="EC" id="3.1.-.-" evidence="7"/>
<comment type="similarity">
    <text evidence="1 7">Belongs to the DNA repair enzymes AP/ExoA family.</text>
</comment>
<evidence type="ECO:0000256" key="5">
    <source>
        <dbReference type="PIRSR" id="PIRSR604808-2"/>
    </source>
</evidence>
<evidence type="ECO:0000313" key="10">
    <source>
        <dbReference type="EMBL" id="PSC68027.1"/>
    </source>
</evidence>
<keyword evidence="3" id="KW-0378">Hydrolase</keyword>
<feature type="binding site" evidence="5">
    <location>
        <position position="154"/>
    </location>
    <ligand>
        <name>Mg(2+)</name>
        <dbReference type="ChEBI" id="CHEBI:18420"/>
        <label>1</label>
    </ligand>
</feature>
<comment type="cofactor">
    <cofactor evidence="5 7">
        <name>Mg(2+)</name>
        <dbReference type="ChEBI" id="CHEBI:18420"/>
    </cofactor>
    <cofactor evidence="5 7">
        <name>Mn(2+)</name>
        <dbReference type="ChEBI" id="CHEBI:29035"/>
    </cofactor>
    <text evidence="5 7">Probably binds two magnesium or manganese ions per subunit.</text>
</comment>
<evidence type="ECO:0000256" key="7">
    <source>
        <dbReference type="RuleBase" id="RU362131"/>
    </source>
</evidence>
<dbReference type="EMBL" id="LHPF02000043">
    <property type="protein sequence ID" value="PSC68027.1"/>
    <property type="molecule type" value="Genomic_DNA"/>
</dbReference>
<dbReference type="InterPro" id="IPR005135">
    <property type="entry name" value="Endo/exonuclease/phosphatase"/>
</dbReference>
<sequence>MLASISGVYRASVTSRAALVRPFAAAAAAAAMPPRKRKADAQADAPAAAEPAAAAADGEPAGSPATATAAKPKAKRAPAKPKAPAGPLWDSSLRPAPLAEDVPACRILSWNVAGLRALLKKVKEVADGKRAGENIPSPLALAQAEGADVVCLQEIKLQEDHCADALAGLELPPGWHCSWNCSRDKKGYSGTAILSRQEPLSITYGIGAAEHDGEGRVTTAEFPSFFLVNCYVPNSGEGLKRLDYRVGSWDKVFAAYLKGLEARGKPVVLTGDLNVAPTELDIHNPKGNLTSAGFTPEERQSFQEQLLGSAGLVDTFRAQYPRGTWPTRTGDTASTRAPTTRGGGWIIFWCLPRWRHACMTATTCHRCWAPTTAPWACAMGFEFSDDAALLVSGVAGGLYAVHAMAAPRNFHDLHMTKPQPISGSTDPSWRWMGFCLGCNSGTNFLISASDSPKVKKDYLKYAGATWLGAAALTAYHVQEGIQKRDVGLAGVAAQAAVGALCLWRGYREDEAAMGFEITDEMVLRLSGAADAVYAFHSLAAPRNLHETHMDKAHPGTAGTDASWRWMGLNLGAQSAADLTIAASDSPKEGIQKRDMGLTGAAVQAGMAALCLWRGFKKEEEGK</sequence>
<evidence type="ECO:0000256" key="8">
    <source>
        <dbReference type="SAM" id="MobiDB-lite"/>
    </source>
</evidence>
<dbReference type="CDD" id="cd09087">
    <property type="entry name" value="Ape1-like_AP-endo"/>
    <property type="match status" value="1"/>
</dbReference>
<feature type="binding site" evidence="5">
    <location>
        <position position="111"/>
    </location>
    <ligand>
        <name>Mg(2+)</name>
        <dbReference type="ChEBI" id="CHEBI:18420"/>
        <label>1</label>
    </ligand>
</feature>
<dbReference type="PROSITE" id="PS51435">
    <property type="entry name" value="AP_NUCLEASE_F1_4"/>
    <property type="match status" value="1"/>
</dbReference>
<keyword evidence="11" id="KW-1185">Reference proteome</keyword>
<feature type="binding site" evidence="5">
    <location>
        <position position="272"/>
    </location>
    <ligand>
        <name>Mg(2+)</name>
        <dbReference type="ChEBI" id="CHEBI:18420"/>
        <label>1</label>
    </ligand>
</feature>
<evidence type="ECO:0000256" key="1">
    <source>
        <dbReference type="ARBA" id="ARBA00007092"/>
    </source>
</evidence>
<protein>
    <recommendedName>
        <fullName evidence="7">DNA-(apurinic or apyrimidinic site) endonuclease</fullName>
        <ecNumber evidence="7">3.1.-.-</ecNumber>
    </recommendedName>
</protein>
<evidence type="ECO:0000256" key="4">
    <source>
        <dbReference type="ARBA" id="ARBA00022842"/>
    </source>
</evidence>
<organism evidence="10 11">
    <name type="scientific">Micractinium conductrix</name>
    <dbReference type="NCBI Taxonomy" id="554055"/>
    <lineage>
        <taxon>Eukaryota</taxon>
        <taxon>Viridiplantae</taxon>
        <taxon>Chlorophyta</taxon>
        <taxon>core chlorophytes</taxon>
        <taxon>Trebouxiophyceae</taxon>
        <taxon>Chlorellales</taxon>
        <taxon>Chlorellaceae</taxon>
        <taxon>Chlorella clade</taxon>
        <taxon>Micractinium</taxon>
    </lineage>
</organism>
<dbReference type="InterPro" id="IPR004808">
    <property type="entry name" value="AP_endonuc_1"/>
</dbReference>
<dbReference type="GO" id="GO:0008311">
    <property type="term" value="F:double-stranded DNA 3'-5' DNA exonuclease activity"/>
    <property type="evidence" value="ECO:0007669"/>
    <property type="project" value="TreeGrafter"/>
</dbReference>
<keyword evidence="2 5" id="KW-0479">Metal-binding</keyword>
<dbReference type="OrthoDB" id="498125at2759"/>
<dbReference type="PANTHER" id="PTHR22748:SF6">
    <property type="entry name" value="DNA-(APURINIC OR APYRIMIDINIC SITE) ENDONUCLEASE"/>
    <property type="match status" value="1"/>
</dbReference>
<dbReference type="NCBIfam" id="TIGR00633">
    <property type="entry name" value="xth"/>
    <property type="match status" value="1"/>
</dbReference>
<dbReference type="GO" id="GO:0003906">
    <property type="term" value="F:DNA-(apurinic or apyrimidinic site) endonuclease activity"/>
    <property type="evidence" value="ECO:0007669"/>
    <property type="project" value="TreeGrafter"/>
</dbReference>
<evidence type="ECO:0000256" key="2">
    <source>
        <dbReference type="ARBA" id="ARBA00022723"/>
    </source>
</evidence>
<dbReference type="Pfam" id="PF03372">
    <property type="entry name" value="Exo_endo_phos"/>
    <property type="match status" value="1"/>
</dbReference>
<dbReference type="GO" id="GO:0006284">
    <property type="term" value="P:base-excision repair"/>
    <property type="evidence" value="ECO:0007669"/>
    <property type="project" value="TreeGrafter"/>
</dbReference>
<dbReference type="InterPro" id="IPR020847">
    <property type="entry name" value="AP_endonuclease_F1_BS"/>
</dbReference>
<dbReference type="PROSITE" id="PS00726">
    <property type="entry name" value="AP_NUCLEASE_F1_1"/>
    <property type="match status" value="1"/>
</dbReference>
<comment type="caution">
    <text evidence="10">The sequence shown here is derived from an EMBL/GenBank/DDBJ whole genome shotgun (WGS) entry which is preliminary data.</text>
</comment>
<dbReference type="Proteomes" id="UP000239649">
    <property type="component" value="Unassembled WGS sequence"/>
</dbReference>
<reference evidence="10 11" key="1">
    <citation type="journal article" date="2018" name="Plant J.">
        <title>Genome sequences of Chlorella sorokiniana UTEX 1602 and Micractinium conductrix SAG 241.80: implications to maltose excretion by a green alga.</title>
        <authorList>
            <person name="Arriola M.B."/>
            <person name="Velmurugan N."/>
            <person name="Zhang Y."/>
            <person name="Plunkett M.H."/>
            <person name="Hondzo H."/>
            <person name="Barney B.M."/>
        </authorList>
    </citation>
    <scope>NUCLEOTIDE SEQUENCE [LARGE SCALE GENOMIC DNA]</scope>
    <source>
        <strain evidence="10 11">SAG 241.80</strain>
    </source>
</reference>
<proteinExistence type="inferred from homology"/>
<evidence type="ECO:0000313" key="11">
    <source>
        <dbReference type="Proteomes" id="UP000239649"/>
    </source>
</evidence>
<keyword evidence="5" id="KW-0464">Manganese</keyword>
<feature type="compositionally biased region" description="Low complexity" evidence="8">
    <location>
        <begin position="42"/>
        <end position="71"/>
    </location>
</feature>
<name>A0A2P6V1Q3_9CHLO</name>
<keyword evidence="7" id="KW-0234">DNA repair</keyword>
<feature type="binding site" evidence="5">
    <location>
        <position position="274"/>
    </location>
    <ligand>
        <name>Mg(2+)</name>
        <dbReference type="ChEBI" id="CHEBI:18420"/>
        <label>1</label>
    </ligand>
</feature>
<feature type="region of interest" description="Disordered" evidence="8">
    <location>
        <begin position="29"/>
        <end position="89"/>
    </location>
</feature>